<comment type="similarity">
    <text evidence="2">Belongs to the class-II pyridoxal-phosphate-dependent aminotransferase family. BioF subfamily.</text>
</comment>
<dbReference type="OrthoDB" id="10263824at2759"/>
<proteinExistence type="inferred from homology"/>
<dbReference type="AlphaFoldDB" id="A0A835XJI3"/>
<dbReference type="Proteomes" id="UP000612055">
    <property type="component" value="Unassembled WGS sequence"/>
</dbReference>
<dbReference type="EMBL" id="JAEHOE010000161">
    <property type="protein sequence ID" value="KAG2483953.1"/>
    <property type="molecule type" value="Genomic_DNA"/>
</dbReference>
<comment type="cofactor">
    <cofactor evidence="1">
        <name>pyridoxal 5'-phosphate</name>
        <dbReference type="ChEBI" id="CHEBI:597326"/>
    </cofactor>
</comment>
<dbReference type="GO" id="GO:0030170">
    <property type="term" value="F:pyridoxal phosphate binding"/>
    <property type="evidence" value="ECO:0007669"/>
    <property type="project" value="InterPro"/>
</dbReference>
<name>A0A835XJI3_9CHLO</name>
<accession>A0A835XJI3</accession>
<comment type="caution">
    <text evidence="6">The sequence shown here is derived from an EMBL/GenBank/DDBJ whole genome shotgun (WGS) entry which is preliminary data.</text>
</comment>
<feature type="domain" description="Aminotransferase class I/classII large" evidence="5">
    <location>
        <begin position="121"/>
        <end position="235"/>
    </location>
</feature>
<dbReference type="PANTHER" id="PTHR13693">
    <property type="entry name" value="CLASS II AMINOTRANSFERASE/8-AMINO-7-OXONONANOATE SYNTHASE"/>
    <property type="match status" value="1"/>
</dbReference>
<dbReference type="InterPro" id="IPR050087">
    <property type="entry name" value="AON_synthase_class-II"/>
</dbReference>
<evidence type="ECO:0000256" key="2">
    <source>
        <dbReference type="ARBA" id="ARBA00010008"/>
    </source>
</evidence>
<dbReference type="GO" id="GO:0016740">
    <property type="term" value="F:transferase activity"/>
    <property type="evidence" value="ECO:0007669"/>
    <property type="project" value="UniProtKB-KW"/>
</dbReference>
<evidence type="ECO:0000313" key="7">
    <source>
        <dbReference type="Proteomes" id="UP000612055"/>
    </source>
</evidence>
<dbReference type="Gene3D" id="3.90.1150.10">
    <property type="entry name" value="Aspartate Aminotransferase, domain 1"/>
    <property type="match status" value="1"/>
</dbReference>
<dbReference type="SUPFAM" id="SSF53383">
    <property type="entry name" value="PLP-dependent transferases"/>
    <property type="match status" value="1"/>
</dbReference>
<evidence type="ECO:0000256" key="4">
    <source>
        <dbReference type="ARBA" id="ARBA00022898"/>
    </source>
</evidence>
<protein>
    <recommendedName>
        <fullName evidence="5">Aminotransferase class I/classII large domain-containing protein</fullName>
    </recommendedName>
</protein>
<evidence type="ECO:0000259" key="5">
    <source>
        <dbReference type="Pfam" id="PF00155"/>
    </source>
</evidence>
<dbReference type="PANTHER" id="PTHR13693:SF77">
    <property type="entry name" value="8-AMINO-7-OXONONANOATE SYNTHASE"/>
    <property type="match status" value="1"/>
</dbReference>
<evidence type="ECO:0000313" key="6">
    <source>
        <dbReference type="EMBL" id="KAG2483953.1"/>
    </source>
</evidence>
<dbReference type="InterPro" id="IPR004839">
    <property type="entry name" value="Aminotransferase_I/II_large"/>
</dbReference>
<dbReference type="Gene3D" id="3.40.640.10">
    <property type="entry name" value="Type I PLP-dependent aspartate aminotransferase-like (Major domain)"/>
    <property type="match status" value="1"/>
</dbReference>
<gene>
    <name evidence="6" type="ORF">HYH03_017199</name>
</gene>
<dbReference type="InterPro" id="IPR015422">
    <property type="entry name" value="PyrdxlP-dep_Trfase_small"/>
</dbReference>
<evidence type="ECO:0000256" key="3">
    <source>
        <dbReference type="ARBA" id="ARBA00022679"/>
    </source>
</evidence>
<sequence length="542" mass="54367">MASASAGGGAGGGREWDDWLHASLSGLRSAQLLRTLRPTVPLMSSSEALIYSADLDAWAQGRDPAVAHWGHCCTPPPGALTGLLTGGGPSGGAAAVLQQGPGAGPGPSLPSPGPLSRLRLFSLNDYLGLGAHPEVAAAAARAALAAGMGPRASALVAGYTHCHRQLEEALAELKGTEDCLLFPTGFAANLSLLTTVAAAAGAAGSSASPPPGHPPVAVFSDELNHASIIDGARLAARGAGGAAGASGQGQGGGGGAALHVYRHNDLGHLEELLSATPPGVRCLVVTDSLFSMDGDFADLRGLAALKARRPFLLALDEAHATLVAGERGGGAAEAAGVADQVDLHIGTLSKAAGCLGGFAACTRGFKQLLLNRGRAYVYSTALPLPVVEAAGAALRVAAREPWRRRHVWSLVERLGRGLGVPALSPVVPLVLGPEGPTLELAARLLRAGLHVPPIRPPTVPQGTCRLRVSLSAAHSYADVDELVGLVRASGVPLLTLPHLQDPRAALPGGPGSAGGGEGAVPLSAGELMRAGLGRGAGVQSRL</sequence>
<keyword evidence="3" id="KW-0808">Transferase</keyword>
<dbReference type="InterPro" id="IPR015424">
    <property type="entry name" value="PyrdxlP-dep_Trfase"/>
</dbReference>
<feature type="domain" description="Aminotransferase class I/classII large" evidence="5">
    <location>
        <begin position="257"/>
        <end position="483"/>
    </location>
</feature>
<dbReference type="Pfam" id="PF00155">
    <property type="entry name" value="Aminotran_1_2"/>
    <property type="match status" value="2"/>
</dbReference>
<dbReference type="InterPro" id="IPR015421">
    <property type="entry name" value="PyrdxlP-dep_Trfase_major"/>
</dbReference>
<keyword evidence="4" id="KW-0663">Pyridoxal phosphate</keyword>
<organism evidence="6 7">
    <name type="scientific">Edaphochlamys debaryana</name>
    <dbReference type="NCBI Taxonomy" id="47281"/>
    <lineage>
        <taxon>Eukaryota</taxon>
        <taxon>Viridiplantae</taxon>
        <taxon>Chlorophyta</taxon>
        <taxon>core chlorophytes</taxon>
        <taxon>Chlorophyceae</taxon>
        <taxon>CS clade</taxon>
        <taxon>Chlamydomonadales</taxon>
        <taxon>Chlamydomonadales incertae sedis</taxon>
        <taxon>Edaphochlamys</taxon>
    </lineage>
</organism>
<evidence type="ECO:0000256" key="1">
    <source>
        <dbReference type="ARBA" id="ARBA00001933"/>
    </source>
</evidence>
<keyword evidence="7" id="KW-1185">Reference proteome</keyword>
<reference evidence="6" key="1">
    <citation type="journal article" date="2020" name="bioRxiv">
        <title>Comparative genomics of Chlamydomonas.</title>
        <authorList>
            <person name="Craig R.J."/>
            <person name="Hasan A.R."/>
            <person name="Ness R.W."/>
            <person name="Keightley P.D."/>
        </authorList>
    </citation>
    <scope>NUCLEOTIDE SEQUENCE</scope>
    <source>
        <strain evidence="6">CCAP 11/70</strain>
    </source>
</reference>
<dbReference type="GO" id="GO:0009102">
    <property type="term" value="P:biotin biosynthetic process"/>
    <property type="evidence" value="ECO:0007669"/>
    <property type="project" value="TreeGrafter"/>
</dbReference>